<evidence type="ECO:0000313" key="3">
    <source>
        <dbReference type="Proteomes" id="UP001190926"/>
    </source>
</evidence>
<reference evidence="2 3" key="1">
    <citation type="journal article" date="2021" name="Nat. Commun.">
        <title>Incipient diploidization of the medicinal plant Perilla within 10,000 years.</title>
        <authorList>
            <person name="Zhang Y."/>
            <person name="Shen Q."/>
            <person name="Leng L."/>
            <person name="Zhang D."/>
            <person name="Chen S."/>
            <person name="Shi Y."/>
            <person name="Ning Z."/>
            <person name="Chen S."/>
        </authorList>
    </citation>
    <scope>NUCLEOTIDE SEQUENCE [LARGE SCALE GENOMIC DNA]</scope>
    <source>
        <strain evidence="3">cv. PC099</strain>
    </source>
</reference>
<organism evidence="2 3">
    <name type="scientific">Perilla frutescens var. hirtella</name>
    <name type="common">Perilla citriodora</name>
    <name type="synonym">Perilla setoyensis</name>
    <dbReference type="NCBI Taxonomy" id="608512"/>
    <lineage>
        <taxon>Eukaryota</taxon>
        <taxon>Viridiplantae</taxon>
        <taxon>Streptophyta</taxon>
        <taxon>Embryophyta</taxon>
        <taxon>Tracheophyta</taxon>
        <taxon>Spermatophyta</taxon>
        <taxon>Magnoliopsida</taxon>
        <taxon>eudicotyledons</taxon>
        <taxon>Gunneridae</taxon>
        <taxon>Pentapetalae</taxon>
        <taxon>asterids</taxon>
        <taxon>lamiids</taxon>
        <taxon>Lamiales</taxon>
        <taxon>Lamiaceae</taxon>
        <taxon>Nepetoideae</taxon>
        <taxon>Elsholtzieae</taxon>
        <taxon>Perilla</taxon>
    </lineage>
</organism>
<keyword evidence="3" id="KW-1185">Reference proteome</keyword>
<dbReference type="CDD" id="cd15795">
    <property type="entry name" value="PMEI-Pla_a_1_like"/>
    <property type="match status" value="1"/>
</dbReference>
<dbReference type="Gene3D" id="1.20.140.40">
    <property type="entry name" value="Invertase/pectin methylesterase inhibitor family protein"/>
    <property type="match status" value="1"/>
</dbReference>
<name>A0AAD4ITI7_PERFH</name>
<dbReference type="PANTHER" id="PTHR31890">
    <property type="entry name" value="PLANT INVERTASE/PECTIN METHYLESTERASE INHIBITOR SUPERFAMILY PROTEIN"/>
    <property type="match status" value="1"/>
</dbReference>
<dbReference type="SMART" id="SM00856">
    <property type="entry name" value="PMEI"/>
    <property type="match status" value="1"/>
</dbReference>
<proteinExistence type="predicted"/>
<protein>
    <recommendedName>
        <fullName evidence="1">Pectinesterase inhibitor domain-containing protein</fullName>
    </recommendedName>
</protein>
<evidence type="ECO:0000259" key="1">
    <source>
        <dbReference type="SMART" id="SM00856"/>
    </source>
</evidence>
<dbReference type="PANTHER" id="PTHR31890:SF9">
    <property type="entry name" value="PLANT INVERTASE_PECTIN METHYLESTERASE INHIBITOR SUPERFAMILY PROTEIN"/>
    <property type="match status" value="1"/>
</dbReference>
<accession>A0AAD4ITI7</accession>
<dbReference type="Proteomes" id="UP001190926">
    <property type="component" value="Unassembled WGS sequence"/>
</dbReference>
<dbReference type="InterPro" id="IPR035513">
    <property type="entry name" value="Invertase/methylesterase_inhib"/>
</dbReference>
<dbReference type="EMBL" id="SDAM02002693">
    <property type="protein sequence ID" value="KAH6821056.1"/>
    <property type="molecule type" value="Genomic_DNA"/>
</dbReference>
<dbReference type="Pfam" id="PF04043">
    <property type="entry name" value="PMEI"/>
    <property type="match status" value="1"/>
</dbReference>
<dbReference type="GO" id="GO:0004857">
    <property type="term" value="F:enzyme inhibitor activity"/>
    <property type="evidence" value="ECO:0007669"/>
    <property type="project" value="InterPro"/>
</dbReference>
<sequence length="169" mass="18145">MAPSTPSPPPLIQKACSNSSRTIDTELCLRVLESIPKVATAKDLQSLAIAIIESGISNSTDTRTHIEAALKGSGAANECKYAYDQVVQRFGAALHEVEIHEYLYPSYELLTASTDYVKLCDAALAKEKKVEDEVISIGNKVVPIFGISACLIVEELEGDHSRVAPTPTA</sequence>
<dbReference type="InterPro" id="IPR006501">
    <property type="entry name" value="Pectinesterase_inhib_dom"/>
</dbReference>
<dbReference type="NCBIfam" id="TIGR01614">
    <property type="entry name" value="PME_inhib"/>
    <property type="match status" value="1"/>
</dbReference>
<dbReference type="SUPFAM" id="SSF101148">
    <property type="entry name" value="Plant invertase/pectin methylesterase inhibitor"/>
    <property type="match status" value="1"/>
</dbReference>
<evidence type="ECO:0000313" key="2">
    <source>
        <dbReference type="EMBL" id="KAH6821056.1"/>
    </source>
</evidence>
<gene>
    <name evidence="2" type="ORF">C2S53_006484</name>
</gene>
<feature type="domain" description="Pectinesterase inhibitor" evidence="1">
    <location>
        <begin position="7"/>
        <end position="151"/>
    </location>
</feature>
<dbReference type="AlphaFoldDB" id="A0AAD4ITI7"/>
<comment type="caution">
    <text evidence="2">The sequence shown here is derived from an EMBL/GenBank/DDBJ whole genome shotgun (WGS) entry which is preliminary data.</text>
</comment>
<dbReference type="InterPro" id="IPR034088">
    <property type="entry name" value="Pla_a_1-like"/>
</dbReference>